<sequence>MIEFHLLGGMAVTVDGAVIDVGPARQRCVLAALAVDAGRVVSVDRLIGRVWAQDAPPHARATLMSYLSRLRGVLGDAVVVRRTGGYALQVDRSVVDLHRFHDLCARARAADDRQAVALWRQALGLWRGEALTGVDGEWAAGERDRLDQERWEAECDLADALLRLGHGEDLVADLTARAGRRPLDERVAGQYVLALHRAGRTADALAHYRRVRQRLVEELGAEPGAALRELHRRVLDADPALGASAATAVVPRQLPAPPGPFTGRVAELARLDEARTAGTVLISAIGGAGGIGKTWLALAWAHRHADEFPDGQLFVDLRGFSPDGRPVPPEAALSGFLTALGTAPDRVPAALEDRSALFRSLVADRRVLVVLDNAATADQVVPLLPGNPACAALVTGRTRLASLIDRHGARHLNLDVLSPDEARALLAARLGDRRVAAEPDAADELIALCGRYPLALSITARQAHTRPAVPLAELAAELRDLGLEALDHDTGLPAVLSWSLRDLTGEQRTAFALLGIAPGPDIGLPAATALTGRSPTWTRAVLRVLEDVSLVERRPGNRYAMHDLVRAYAATLAPPEPQRRAALERVVDFYLHTALAADRLLDPHASPIRPDPPAPGVHPHPLPDQAAALAWLDAEHAHLLAAQHTAAAGHRHRVVWQLARALIDFHQRTGRFHDELVVWRAALDAAEHLPDPATRIRAHRNLGSAHARLGRHEEATTHLHRSLDLAERHHATTDQAATHYDLALAWGARGDDRRALDHARRAVELYRQVDRPVWEAVALNATGWYAARLGDHDTAREHCRAALALNREHHHPDGEADTLDSLGWIDHRTGRHREAVGHYHRALDLYRTLGNTYMAANTLDGLGHPHLALGEHDLAREAWREALALYREQGRDDDAERVRRQLDDLDRRPATDPGGRGARPRA</sequence>
<dbReference type="PRINTS" id="PR00364">
    <property type="entry name" value="DISEASERSIST"/>
</dbReference>
<dbReference type="SMART" id="SM01043">
    <property type="entry name" value="BTAD"/>
    <property type="match status" value="1"/>
</dbReference>
<dbReference type="AlphaFoldDB" id="A0A5Q0H3A5"/>
<feature type="repeat" description="TPR" evidence="5">
    <location>
        <begin position="856"/>
        <end position="889"/>
    </location>
</feature>
<keyword evidence="3" id="KW-0238">DNA-binding</keyword>
<dbReference type="SMART" id="SM00028">
    <property type="entry name" value="TPR"/>
    <property type="match status" value="5"/>
</dbReference>
<dbReference type="CDD" id="cd15831">
    <property type="entry name" value="BTAD"/>
    <property type="match status" value="1"/>
</dbReference>
<evidence type="ECO:0000256" key="5">
    <source>
        <dbReference type="PROSITE-ProRule" id="PRU00339"/>
    </source>
</evidence>
<name>A0A5Q0H3A5_SACSY</name>
<dbReference type="InterPro" id="IPR027417">
    <property type="entry name" value="P-loop_NTPase"/>
</dbReference>
<proteinExistence type="inferred from homology"/>
<protein>
    <submittedName>
        <fullName evidence="9">Tetratricopeptide repeat protein</fullName>
    </submittedName>
</protein>
<feature type="region of interest" description="Disordered" evidence="6">
    <location>
        <begin position="890"/>
        <end position="922"/>
    </location>
</feature>
<dbReference type="GO" id="GO:0000160">
    <property type="term" value="P:phosphorelay signal transduction system"/>
    <property type="evidence" value="ECO:0007669"/>
    <property type="project" value="InterPro"/>
</dbReference>
<accession>A0A5Q0H3A5</accession>
<dbReference type="GO" id="GO:0006355">
    <property type="term" value="P:regulation of DNA-templated transcription"/>
    <property type="evidence" value="ECO:0007669"/>
    <property type="project" value="InterPro"/>
</dbReference>
<dbReference type="Gene3D" id="3.40.50.300">
    <property type="entry name" value="P-loop containing nucleotide triphosphate hydrolases"/>
    <property type="match status" value="1"/>
</dbReference>
<reference evidence="10" key="1">
    <citation type="journal article" date="2021" name="Curr. Microbiol.">
        <title>Complete genome of nocamycin-producing strain Saccharothrix syringae NRRL B-16468 reveals the biosynthetic potential for secondary metabolites.</title>
        <authorList>
            <person name="Mo X."/>
            <person name="Yang S."/>
        </authorList>
    </citation>
    <scope>NUCLEOTIDE SEQUENCE [LARGE SCALE GENOMIC DNA]</scope>
    <source>
        <strain evidence="10">ATCC 51364 / DSM 43886 / JCM 6844 / KCTC 9398 / NBRC 14523 / NRRL B-16468 / INA 2240</strain>
    </source>
</reference>
<dbReference type="Pfam" id="PF13424">
    <property type="entry name" value="TPR_12"/>
    <property type="match status" value="2"/>
</dbReference>
<organism evidence="9 10">
    <name type="scientific">Saccharothrix syringae</name>
    <name type="common">Nocardiopsis syringae</name>
    <dbReference type="NCBI Taxonomy" id="103733"/>
    <lineage>
        <taxon>Bacteria</taxon>
        <taxon>Bacillati</taxon>
        <taxon>Actinomycetota</taxon>
        <taxon>Actinomycetes</taxon>
        <taxon>Pseudonocardiales</taxon>
        <taxon>Pseudonocardiaceae</taxon>
        <taxon>Saccharothrix</taxon>
    </lineage>
</organism>
<evidence type="ECO:0000313" key="10">
    <source>
        <dbReference type="Proteomes" id="UP000325787"/>
    </source>
</evidence>
<dbReference type="InterPro" id="IPR019734">
    <property type="entry name" value="TPR_rpt"/>
</dbReference>
<feature type="domain" description="OmpR/PhoB-type" evidence="7">
    <location>
        <begin position="16"/>
        <end position="88"/>
    </location>
</feature>
<keyword evidence="10" id="KW-1185">Reference proteome</keyword>
<dbReference type="InterPro" id="IPR005158">
    <property type="entry name" value="BTAD"/>
</dbReference>
<feature type="compositionally biased region" description="Basic and acidic residues" evidence="6">
    <location>
        <begin position="890"/>
        <end position="910"/>
    </location>
</feature>
<feature type="domain" description="Bacterial transcriptional activator" evidence="8">
    <location>
        <begin position="95"/>
        <end position="235"/>
    </location>
</feature>
<dbReference type="Gene3D" id="1.10.10.10">
    <property type="entry name" value="Winged helix-like DNA-binding domain superfamily/Winged helix DNA-binding domain"/>
    <property type="match status" value="1"/>
</dbReference>
<feature type="compositionally biased region" description="Pro residues" evidence="6">
    <location>
        <begin position="609"/>
        <end position="622"/>
    </location>
</feature>
<dbReference type="PANTHER" id="PTHR35807:SF1">
    <property type="entry name" value="TRANSCRIPTIONAL REGULATOR REDD"/>
    <property type="match status" value="1"/>
</dbReference>
<evidence type="ECO:0000259" key="7">
    <source>
        <dbReference type="SMART" id="SM00862"/>
    </source>
</evidence>
<dbReference type="Gene3D" id="1.25.40.10">
    <property type="entry name" value="Tetratricopeptide repeat domain"/>
    <property type="match status" value="3"/>
</dbReference>
<evidence type="ECO:0000256" key="6">
    <source>
        <dbReference type="SAM" id="MobiDB-lite"/>
    </source>
</evidence>
<dbReference type="SMART" id="SM00862">
    <property type="entry name" value="Trans_reg_C"/>
    <property type="match status" value="1"/>
</dbReference>
<comment type="similarity">
    <text evidence="1">Belongs to the AfsR/DnrI/RedD regulatory family.</text>
</comment>
<dbReference type="KEGG" id="ssyi:EKG83_25660"/>
<dbReference type="InterPro" id="IPR016032">
    <property type="entry name" value="Sig_transdc_resp-reg_C-effctor"/>
</dbReference>
<dbReference type="SUPFAM" id="SSF46894">
    <property type="entry name" value="C-terminal effector domain of the bipartite response regulators"/>
    <property type="match status" value="1"/>
</dbReference>
<keyword evidence="5" id="KW-0802">TPR repeat</keyword>
<feature type="repeat" description="TPR" evidence="5">
    <location>
        <begin position="696"/>
        <end position="729"/>
    </location>
</feature>
<dbReference type="Proteomes" id="UP000325787">
    <property type="component" value="Chromosome"/>
</dbReference>
<evidence type="ECO:0000259" key="8">
    <source>
        <dbReference type="SMART" id="SM01043"/>
    </source>
</evidence>
<evidence type="ECO:0000256" key="3">
    <source>
        <dbReference type="ARBA" id="ARBA00023125"/>
    </source>
</evidence>
<dbReference type="SUPFAM" id="SSF48452">
    <property type="entry name" value="TPR-like"/>
    <property type="match status" value="2"/>
</dbReference>
<dbReference type="GO" id="GO:0003677">
    <property type="term" value="F:DNA binding"/>
    <property type="evidence" value="ECO:0007669"/>
    <property type="project" value="UniProtKB-KW"/>
</dbReference>
<dbReference type="OrthoDB" id="3275754at2"/>
<evidence type="ECO:0000256" key="2">
    <source>
        <dbReference type="ARBA" id="ARBA00023015"/>
    </source>
</evidence>
<feature type="region of interest" description="Disordered" evidence="6">
    <location>
        <begin position="602"/>
        <end position="622"/>
    </location>
</feature>
<keyword evidence="4" id="KW-0804">Transcription</keyword>
<dbReference type="EMBL" id="CP034550">
    <property type="protein sequence ID" value="QFZ20354.1"/>
    <property type="molecule type" value="Genomic_DNA"/>
</dbReference>
<dbReference type="InterPro" id="IPR036388">
    <property type="entry name" value="WH-like_DNA-bd_sf"/>
</dbReference>
<dbReference type="Pfam" id="PF00486">
    <property type="entry name" value="Trans_reg_C"/>
    <property type="match status" value="1"/>
</dbReference>
<dbReference type="InterPro" id="IPR051677">
    <property type="entry name" value="AfsR-DnrI-RedD_regulator"/>
</dbReference>
<dbReference type="Pfam" id="PF03704">
    <property type="entry name" value="BTAD"/>
    <property type="match status" value="1"/>
</dbReference>
<dbReference type="InterPro" id="IPR001867">
    <property type="entry name" value="OmpR/PhoB-type_DNA-bd"/>
</dbReference>
<gene>
    <name evidence="9" type="ORF">EKG83_25660</name>
</gene>
<dbReference type="InterPro" id="IPR011990">
    <property type="entry name" value="TPR-like_helical_dom_sf"/>
</dbReference>
<evidence type="ECO:0000256" key="1">
    <source>
        <dbReference type="ARBA" id="ARBA00005820"/>
    </source>
</evidence>
<evidence type="ECO:0000256" key="4">
    <source>
        <dbReference type="ARBA" id="ARBA00023163"/>
    </source>
</evidence>
<keyword evidence="2" id="KW-0805">Transcription regulation</keyword>
<dbReference type="PANTHER" id="PTHR35807">
    <property type="entry name" value="TRANSCRIPTIONAL REGULATOR REDD-RELATED"/>
    <property type="match status" value="1"/>
</dbReference>
<dbReference type="SUPFAM" id="SSF52540">
    <property type="entry name" value="P-loop containing nucleoside triphosphate hydrolases"/>
    <property type="match status" value="1"/>
</dbReference>
<dbReference type="PROSITE" id="PS50005">
    <property type="entry name" value="TPR"/>
    <property type="match status" value="2"/>
</dbReference>
<evidence type="ECO:0000313" key="9">
    <source>
        <dbReference type="EMBL" id="QFZ20354.1"/>
    </source>
</evidence>